<feature type="domain" description="D-isomer specific 2-hydroxyacid dehydrogenase catalytic" evidence="3">
    <location>
        <begin position="7"/>
        <end position="338"/>
    </location>
</feature>
<gene>
    <name evidence="5" type="ORF">P280DRAFT_416701</name>
</gene>
<dbReference type="InterPro" id="IPR006139">
    <property type="entry name" value="D-isomer_2_OHA_DH_cat_dom"/>
</dbReference>
<keyword evidence="6" id="KW-1185">Reference proteome</keyword>
<dbReference type="Proteomes" id="UP000799753">
    <property type="component" value="Unassembled WGS sequence"/>
</dbReference>
<dbReference type="OrthoDB" id="298012at2759"/>
<dbReference type="InterPro" id="IPR006140">
    <property type="entry name" value="D-isomer_DH_NAD-bd"/>
</dbReference>
<organism evidence="5 6">
    <name type="scientific">Massarina eburnea CBS 473.64</name>
    <dbReference type="NCBI Taxonomy" id="1395130"/>
    <lineage>
        <taxon>Eukaryota</taxon>
        <taxon>Fungi</taxon>
        <taxon>Dikarya</taxon>
        <taxon>Ascomycota</taxon>
        <taxon>Pezizomycotina</taxon>
        <taxon>Dothideomycetes</taxon>
        <taxon>Pleosporomycetidae</taxon>
        <taxon>Pleosporales</taxon>
        <taxon>Massarineae</taxon>
        <taxon>Massarinaceae</taxon>
        <taxon>Massarina</taxon>
    </lineage>
</organism>
<evidence type="ECO:0000313" key="6">
    <source>
        <dbReference type="Proteomes" id="UP000799753"/>
    </source>
</evidence>
<evidence type="ECO:0000259" key="3">
    <source>
        <dbReference type="Pfam" id="PF00389"/>
    </source>
</evidence>
<dbReference type="SUPFAM" id="SSF52283">
    <property type="entry name" value="Formate/glycerate dehydrogenase catalytic domain-like"/>
    <property type="match status" value="1"/>
</dbReference>
<dbReference type="InterPro" id="IPR029753">
    <property type="entry name" value="D-isomer_DH_CS"/>
</dbReference>
<dbReference type="AlphaFoldDB" id="A0A6A6SBF2"/>
<dbReference type="EMBL" id="MU006777">
    <property type="protein sequence ID" value="KAF2645186.1"/>
    <property type="molecule type" value="Genomic_DNA"/>
</dbReference>
<dbReference type="CDD" id="cd05301">
    <property type="entry name" value="GDH"/>
    <property type="match status" value="1"/>
</dbReference>
<dbReference type="SUPFAM" id="SSF51735">
    <property type="entry name" value="NAD(P)-binding Rossmann-fold domains"/>
    <property type="match status" value="1"/>
</dbReference>
<dbReference type="PROSITE" id="PS00671">
    <property type="entry name" value="D_2_HYDROXYACID_DH_3"/>
    <property type="match status" value="1"/>
</dbReference>
<name>A0A6A6SBF2_9PLEO</name>
<evidence type="ECO:0000259" key="4">
    <source>
        <dbReference type="Pfam" id="PF02826"/>
    </source>
</evidence>
<dbReference type="Gene3D" id="3.40.50.720">
    <property type="entry name" value="NAD(P)-binding Rossmann-like Domain"/>
    <property type="match status" value="2"/>
</dbReference>
<keyword evidence="1 2" id="KW-0560">Oxidoreductase</keyword>
<dbReference type="GO" id="GO:0051287">
    <property type="term" value="F:NAD binding"/>
    <property type="evidence" value="ECO:0007669"/>
    <property type="project" value="InterPro"/>
</dbReference>
<dbReference type="Pfam" id="PF00389">
    <property type="entry name" value="2-Hacid_dh"/>
    <property type="match status" value="1"/>
</dbReference>
<dbReference type="GO" id="GO:0030267">
    <property type="term" value="F:glyoxylate reductase (NADPH) activity"/>
    <property type="evidence" value="ECO:0007669"/>
    <property type="project" value="TreeGrafter"/>
</dbReference>
<dbReference type="PANTHER" id="PTHR10996">
    <property type="entry name" value="2-HYDROXYACID DEHYDROGENASE-RELATED"/>
    <property type="match status" value="1"/>
</dbReference>
<sequence>MSQKTKVVVTRQLNGAAQTLLESHHELEIVQWNSEKPAPRPWLLQNAPGASGLLVMLSDTIDAALLETCTPTLKTIASFSVGTDHITLPLLKTHNIRLGYTPTALTSAVADTAIMLTLMAQRRAGEAVASVKAGEWPAMPWAPQLLTGPQIAGCTVGFVGFGRIGQAVLKRFVGFGVRRAVYLTSRPGEVAKVDYFDVLGGKAGIEAVPARGWEDLGRESDVVVLGCALTESTRHFVGREFLALMKRTAVLVNVARGPVVDTEALVEALREGRIFGAGLDVVEGEPNVPADHPLLKEPRCVLLPHIGSATIETREQMAEESVRNLLAGLSGEAMVNEVEL</sequence>
<dbReference type="GO" id="GO:0016618">
    <property type="term" value="F:hydroxypyruvate reductase [NAD(P)H] activity"/>
    <property type="evidence" value="ECO:0007669"/>
    <property type="project" value="TreeGrafter"/>
</dbReference>
<evidence type="ECO:0000256" key="1">
    <source>
        <dbReference type="ARBA" id="ARBA00023002"/>
    </source>
</evidence>
<dbReference type="InterPro" id="IPR050223">
    <property type="entry name" value="D-isomer_2-hydroxyacid_DH"/>
</dbReference>
<protein>
    <submittedName>
        <fullName evidence="5">Glyoxylate reductase</fullName>
    </submittedName>
</protein>
<dbReference type="Pfam" id="PF02826">
    <property type="entry name" value="2-Hacid_dh_C"/>
    <property type="match status" value="1"/>
</dbReference>
<evidence type="ECO:0000313" key="5">
    <source>
        <dbReference type="EMBL" id="KAF2645186.1"/>
    </source>
</evidence>
<dbReference type="PANTHER" id="PTHR10996:SF277">
    <property type="entry name" value="GLYOXYLATE REDUCTASE_HYDROXYPYRUVATE REDUCTASE"/>
    <property type="match status" value="1"/>
</dbReference>
<comment type="similarity">
    <text evidence="2">Belongs to the D-isomer specific 2-hydroxyacid dehydrogenase family.</text>
</comment>
<accession>A0A6A6SBF2</accession>
<evidence type="ECO:0000256" key="2">
    <source>
        <dbReference type="RuleBase" id="RU003719"/>
    </source>
</evidence>
<proteinExistence type="inferred from homology"/>
<feature type="domain" description="D-isomer specific 2-hydroxyacid dehydrogenase NAD-binding" evidence="4">
    <location>
        <begin position="114"/>
        <end position="307"/>
    </location>
</feature>
<dbReference type="GO" id="GO:0005829">
    <property type="term" value="C:cytosol"/>
    <property type="evidence" value="ECO:0007669"/>
    <property type="project" value="TreeGrafter"/>
</dbReference>
<reference evidence="5" key="1">
    <citation type="journal article" date="2020" name="Stud. Mycol.">
        <title>101 Dothideomycetes genomes: a test case for predicting lifestyles and emergence of pathogens.</title>
        <authorList>
            <person name="Haridas S."/>
            <person name="Albert R."/>
            <person name="Binder M."/>
            <person name="Bloem J."/>
            <person name="Labutti K."/>
            <person name="Salamov A."/>
            <person name="Andreopoulos B."/>
            <person name="Baker S."/>
            <person name="Barry K."/>
            <person name="Bills G."/>
            <person name="Bluhm B."/>
            <person name="Cannon C."/>
            <person name="Castanera R."/>
            <person name="Culley D."/>
            <person name="Daum C."/>
            <person name="Ezra D."/>
            <person name="Gonzalez J."/>
            <person name="Henrissat B."/>
            <person name="Kuo A."/>
            <person name="Liang C."/>
            <person name="Lipzen A."/>
            <person name="Lutzoni F."/>
            <person name="Magnuson J."/>
            <person name="Mondo S."/>
            <person name="Nolan M."/>
            <person name="Ohm R."/>
            <person name="Pangilinan J."/>
            <person name="Park H.-J."/>
            <person name="Ramirez L."/>
            <person name="Alfaro M."/>
            <person name="Sun H."/>
            <person name="Tritt A."/>
            <person name="Yoshinaga Y."/>
            <person name="Zwiers L.-H."/>
            <person name="Turgeon B."/>
            <person name="Goodwin S."/>
            <person name="Spatafora J."/>
            <person name="Crous P."/>
            <person name="Grigoriev I."/>
        </authorList>
    </citation>
    <scope>NUCLEOTIDE SEQUENCE</scope>
    <source>
        <strain evidence="5">CBS 473.64</strain>
    </source>
</reference>
<dbReference type="InterPro" id="IPR036291">
    <property type="entry name" value="NAD(P)-bd_dom_sf"/>
</dbReference>